<organism evidence="3 4">
    <name type="scientific">Ophiocordyceps sinensis</name>
    <dbReference type="NCBI Taxonomy" id="72228"/>
    <lineage>
        <taxon>Eukaryota</taxon>
        <taxon>Fungi</taxon>
        <taxon>Dikarya</taxon>
        <taxon>Ascomycota</taxon>
        <taxon>Pezizomycotina</taxon>
        <taxon>Sordariomycetes</taxon>
        <taxon>Hypocreomycetidae</taxon>
        <taxon>Hypocreales</taxon>
        <taxon>Ophiocordycipitaceae</taxon>
        <taxon>Ophiocordyceps</taxon>
    </lineage>
</organism>
<dbReference type="Gene3D" id="3.40.50.1820">
    <property type="entry name" value="alpha/beta hydrolase"/>
    <property type="match status" value="1"/>
</dbReference>
<dbReference type="InterPro" id="IPR000073">
    <property type="entry name" value="AB_hydrolase_1"/>
</dbReference>
<evidence type="ECO:0000313" key="3">
    <source>
        <dbReference type="EMBL" id="KAF4506516.1"/>
    </source>
</evidence>
<feature type="domain" description="AB hydrolase-1" evidence="2">
    <location>
        <begin position="249"/>
        <end position="340"/>
    </location>
</feature>
<dbReference type="PANTHER" id="PTHR37471">
    <property type="entry name" value="UNNAMED PRODUCT"/>
    <property type="match status" value="1"/>
</dbReference>
<evidence type="ECO:0000313" key="4">
    <source>
        <dbReference type="Proteomes" id="UP000557566"/>
    </source>
</evidence>
<sequence length="510" mass="58987">MAVKSLWDYVFIRTCIFLLHLVAPLSVVFSLVSSLFLLPFPIPRALKVWLALEAAFYLAVYLPHKKYLQRAAKHPVPPCRQDRRELFLRCHETIPDPDLYLRKWFRDAPADEIKRENVKDFFRWAFLNTGDADPAFDEELEDYASRMERLLGRRLEPGRGNAKCLRLTLDKVEMLHRSLTWYMCVFVVDTIASVSLRYHSFDFYRTSLLQILSIFPPRPFMLAIFATYSSPGKLLTYWHRPHTSKSRLPVLFVHGIGVGLYPYINFLAHLNANEDANPDGQVGIIALEIMPVSSRLTAEAMLKDEMCGEIRRIVEAHGWDKFVLVTHSYGSVVAAHLLRNPQMARKIGPILFVDPVSFLLHLPDVAYNFICRQPSRYKEHLFSYFGSKDIGIAHTLFRRFFWADNILWKEDIRGHRVTVALAGRDAIIDAKTVGAYLVGSKDWTLETARWKNGLWQGDEMDVLWFPNLDHGQAFDERGTRSRLVQIVRGFCNERLSPNGSLQDRQVDRCR</sequence>
<name>A0A8H4PMX7_9HYPO</name>
<proteinExistence type="predicted"/>
<dbReference type="EMBL" id="JAAVMX010000007">
    <property type="protein sequence ID" value="KAF4506516.1"/>
    <property type="molecule type" value="Genomic_DNA"/>
</dbReference>
<evidence type="ECO:0000256" key="1">
    <source>
        <dbReference type="SAM" id="Phobius"/>
    </source>
</evidence>
<protein>
    <recommendedName>
        <fullName evidence="2">AB hydrolase-1 domain-containing protein</fullName>
    </recommendedName>
</protein>
<keyword evidence="4" id="KW-1185">Reference proteome</keyword>
<dbReference type="InterPro" id="IPR029058">
    <property type="entry name" value="AB_hydrolase_fold"/>
</dbReference>
<comment type="caution">
    <text evidence="3">The sequence shown here is derived from an EMBL/GenBank/DDBJ whole genome shotgun (WGS) entry which is preliminary data.</text>
</comment>
<keyword evidence="1" id="KW-0472">Membrane</keyword>
<feature type="transmembrane region" description="Helical" evidence="1">
    <location>
        <begin position="12"/>
        <end position="40"/>
    </location>
</feature>
<keyword evidence="1" id="KW-1133">Transmembrane helix</keyword>
<dbReference type="SUPFAM" id="SSF53474">
    <property type="entry name" value="alpha/beta-Hydrolases"/>
    <property type="match status" value="1"/>
</dbReference>
<keyword evidence="1" id="KW-0812">Transmembrane</keyword>
<dbReference type="OrthoDB" id="6431331at2759"/>
<accession>A0A8H4PMX7</accession>
<dbReference type="AlphaFoldDB" id="A0A8H4PMX7"/>
<dbReference type="Pfam" id="PF00561">
    <property type="entry name" value="Abhydrolase_1"/>
    <property type="match status" value="1"/>
</dbReference>
<evidence type="ECO:0000259" key="2">
    <source>
        <dbReference type="Pfam" id="PF00561"/>
    </source>
</evidence>
<dbReference type="PANTHER" id="PTHR37471:SF1">
    <property type="entry name" value="AB HYDROLASE-1 DOMAIN-CONTAINING PROTEIN"/>
    <property type="match status" value="1"/>
</dbReference>
<gene>
    <name evidence="3" type="ORF">G6O67_006594</name>
</gene>
<dbReference type="Proteomes" id="UP000557566">
    <property type="component" value="Unassembled WGS sequence"/>
</dbReference>
<reference evidence="3 4" key="1">
    <citation type="journal article" date="2020" name="Genome Biol. Evol.">
        <title>A new high-quality draft genome assembly of the Chinese cordyceps Ophiocordyceps sinensis.</title>
        <authorList>
            <person name="Shu R."/>
            <person name="Zhang J."/>
            <person name="Meng Q."/>
            <person name="Zhang H."/>
            <person name="Zhou G."/>
            <person name="Li M."/>
            <person name="Wu P."/>
            <person name="Zhao Y."/>
            <person name="Chen C."/>
            <person name="Qin Q."/>
        </authorList>
    </citation>
    <scope>NUCLEOTIDE SEQUENCE [LARGE SCALE GENOMIC DNA]</scope>
    <source>
        <strain evidence="3 4">IOZ07</strain>
    </source>
</reference>